<dbReference type="GO" id="GO:0008270">
    <property type="term" value="F:zinc ion binding"/>
    <property type="evidence" value="ECO:0007669"/>
    <property type="project" value="InterPro"/>
</dbReference>
<dbReference type="InterPro" id="IPR036864">
    <property type="entry name" value="Zn2-C6_fun-type_DNA-bd_sf"/>
</dbReference>
<keyword evidence="2" id="KW-0238">DNA-binding</keyword>
<gene>
    <name evidence="6" type="ORF">TRUGW13939_08581</name>
</gene>
<reference evidence="7" key="1">
    <citation type="submission" date="2020-06" db="EMBL/GenBank/DDBJ databases">
        <title>A chromosome-scale genome assembly of Talaromyces rugulosus W13939.</title>
        <authorList>
            <person name="Wang B."/>
            <person name="Guo L."/>
            <person name="Ye K."/>
            <person name="Wang L."/>
        </authorList>
    </citation>
    <scope>NUCLEOTIDE SEQUENCE [LARGE SCALE GENOMIC DNA]</scope>
    <source>
        <strain evidence="7">W13939</strain>
    </source>
</reference>
<dbReference type="GeneID" id="55996069"/>
<organism evidence="6 7">
    <name type="scientific">Talaromyces rugulosus</name>
    <name type="common">Penicillium rugulosum</name>
    <dbReference type="NCBI Taxonomy" id="121627"/>
    <lineage>
        <taxon>Eukaryota</taxon>
        <taxon>Fungi</taxon>
        <taxon>Dikarya</taxon>
        <taxon>Ascomycota</taxon>
        <taxon>Pezizomycotina</taxon>
        <taxon>Eurotiomycetes</taxon>
        <taxon>Eurotiomycetidae</taxon>
        <taxon>Eurotiales</taxon>
        <taxon>Trichocomaceae</taxon>
        <taxon>Talaromyces</taxon>
        <taxon>Talaromyces sect. Islandici</taxon>
    </lineage>
</organism>
<dbReference type="GO" id="GO:0000981">
    <property type="term" value="F:DNA-binding transcription factor activity, RNA polymerase II-specific"/>
    <property type="evidence" value="ECO:0007669"/>
    <property type="project" value="InterPro"/>
</dbReference>
<feature type="domain" description="Zn(2)-C6 fungal-type" evidence="5">
    <location>
        <begin position="15"/>
        <end position="52"/>
    </location>
</feature>
<dbReference type="CDD" id="cd00067">
    <property type="entry name" value="GAL4"/>
    <property type="match status" value="1"/>
</dbReference>
<dbReference type="OrthoDB" id="4510828at2759"/>
<keyword evidence="4" id="KW-0539">Nucleus</keyword>
<dbReference type="AlphaFoldDB" id="A0A7H8R9P3"/>
<sequence>MSSAPENRQHSLRSACERCRLHKLRCTVPPQQDPQLPAQCTRCTRAKAKCDFKHRAPPKHRTSAIDRPFACDSTKPAAATMQSDSMSYMSSRRVELPPSAHSFKTSSVWETLLDKTTPQEPRADFNSLFRPAVLFDLQSINQDEVDLSASALSTTELDF</sequence>
<dbReference type="KEGG" id="trg:TRUGW13939_08581"/>
<keyword evidence="1" id="KW-0805">Transcription regulation</keyword>
<evidence type="ECO:0000259" key="5">
    <source>
        <dbReference type="PROSITE" id="PS50048"/>
    </source>
</evidence>
<evidence type="ECO:0000313" key="7">
    <source>
        <dbReference type="Proteomes" id="UP000509510"/>
    </source>
</evidence>
<dbReference type="EMBL" id="CP055902">
    <property type="protein sequence ID" value="QKX61433.1"/>
    <property type="molecule type" value="Genomic_DNA"/>
</dbReference>
<dbReference type="RefSeq" id="XP_035347607.1">
    <property type="nucleotide sequence ID" value="XM_035491714.1"/>
</dbReference>
<evidence type="ECO:0000256" key="3">
    <source>
        <dbReference type="ARBA" id="ARBA00023163"/>
    </source>
</evidence>
<dbReference type="InterPro" id="IPR001138">
    <property type="entry name" value="Zn2Cys6_DnaBD"/>
</dbReference>
<keyword evidence="3" id="KW-0804">Transcription</keyword>
<proteinExistence type="predicted"/>
<dbReference type="Gene3D" id="4.10.240.10">
    <property type="entry name" value="Zn(2)-C6 fungal-type DNA-binding domain"/>
    <property type="match status" value="1"/>
</dbReference>
<protein>
    <recommendedName>
        <fullName evidence="5">Zn(2)-C6 fungal-type domain-containing protein</fullName>
    </recommendedName>
</protein>
<dbReference type="SUPFAM" id="SSF57701">
    <property type="entry name" value="Zn2/Cys6 DNA-binding domain"/>
    <property type="match status" value="1"/>
</dbReference>
<dbReference type="SMART" id="SM00066">
    <property type="entry name" value="GAL4"/>
    <property type="match status" value="1"/>
</dbReference>
<accession>A0A7H8R9P3</accession>
<evidence type="ECO:0000313" key="6">
    <source>
        <dbReference type="EMBL" id="QKX61433.1"/>
    </source>
</evidence>
<dbReference type="Proteomes" id="UP000509510">
    <property type="component" value="Chromosome V"/>
</dbReference>
<dbReference type="PROSITE" id="PS50048">
    <property type="entry name" value="ZN2_CY6_FUNGAL_2"/>
    <property type="match status" value="1"/>
</dbReference>
<dbReference type="GO" id="GO:0003677">
    <property type="term" value="F:DNA binding"/>
    <property type="evidence" value="ECO:0007669"/>
    <property type="project" value="UniProtKB-KW"/>
</dbReference>
<evidence type="ECO:0000256" key="2">
    <source>
        <dbReference type="ARBA" id="ARBA00023125"/>
    </source>
</evidence>
<evidence type="ECO:0000256" key="1">
    <source>
        <dbReference type="ARBA" id="ARBA00023015"/>
    </source>
</evidence>
<keyword evidence="7" id="KW-1185">Reference proteome</keyword>
<name>A0A7H8R9P3_TALRU</name>
<evidence type="ECO:0000256" key="4">
    <source>
        <dbReference type="ARBA" id="ARBA00023242"/>
    </source>
</evidence>